<dbReference type="STRING" id="96561.Dole_0681"/>
<dbReference type="Proteomes" id="UP000008561">
    <property type="component" value="Chromosome"/>
</dbReference>
<keyword evidence="2" id="KW-0963">Cytoplasm</keyword>
<dbReference type="InterPro" id="IPR004472">
    <property type="entry name" value="DTB_synth_BioD"/>
</dbReference>
<feature type="binding site" evidence="2">
    <location>
        <position position="22"/>
    </location>
    <ligand>
        <name>Mg(2+)</name>
        <dbReference type="ChEBI" id="CHEBI:18420"/>
    </ligand>
</feature>
<gene>
    <name evidence="2" type="primary">bioD</name>
    <name evidence="3" type="ordered locus">Dole_0681</name>
</gene>
<dbReference type="HAMAP" id="MF_00336">
    <property type="entry name" value="BioD"/>
    <property type="match status" value="1"/>
</dbReference>
<proteinExistence type="inferred from homology"/>
<keyword evidence="2" id="KW-0547">Nucleotide-binding</keyword>
<keyword evidence="2 3" id="KW-0436">Ligase</keyword>
<organism evidence="3 4">
    <name type="scientific">Desulfosudis oleivorans (strain DSM 6200 / JCM 39069 / Hxd3)</name>
    <name type="common">Desulfococcus oleovorans</name>
    <dbReference type="NCBI Taxonomy" id="96561"/>
    <lineage>
        <taxon>Bacteria</taxon>
        <taxon>Pseudomonadati</taxon>
        <taxon>Thermodesulfobacteriota</taxon>
        <taxon>Desulfobacteria</taxon>
        <taxon>Desulfobacterales</taxon>
        <taxon>Desulfosudaceae</taxon>
        <taxon>Desulfosudis</taxon>
    </lineage>
</organism>
<dbReference type="InterPro" id="IPR027417">
    <property type="entry name" value="P-loop_NTPase"/>
</dbReference>
<keyword evidence="2" id="KW-0460">Magnesium</keyword>
<dbReference type="PIRSF" id="PIRSF006755">
    <property type="entry name" value="DTB_synth"/>
    <property type="match status" value="1"/>
</dbReference>
<dbReference type="GO" id="GO:0004141">
    <property type="term" value="F:dethiobiotin synthase activity"/>
    <property type="evidence" value="ECO:0007669"/>
    <property type="project" value="UniProtKB-UniRule"/>
</dbReference>
<feature type="binding site" evidence="2">
    <location>
        <begin position="18"/>
        <end position="23"/>
    </location>
    <ligand>
        <name>ATP</name>
        <dbReference type="ChEBI" id="CHEBI:30616"/>
    </ligand>
</feature>
<evidence type="ECO:0000313" key="3">
    <source>
        <dbReference type="EMBL" id="ABW66491.1"/>
    </source>
</evidence>
<protein>
    <recommendedName>
        <fullName evidence="2">ATP-dependent dethiobiotin synthetase BioD</fullName>
        <ecNumber evidence="2">6.3.3.3</ecNumber>
    </recommendedName>
    <alternativeName>
        <fullName evidence="2">DTB synthetase</fullName>
        <shortName evidence="2">DTBS</shortName>
    </alternativeName>
    <alternativeName>
        <fullName evidence="2">Dethiobiotin synthase</fullName>
    </alternativeName>
</protein>
<dbReference type="GO" id="GO:0009102">
    <property type="term" value="P:biotin biosynthetic process"/>
    <property type="evidence" value="ECO:0007669"/>
    <property type="project" value="UniProtKB-UniRule"/>
</dbReference>
<dbReference type="CDD" id="cd03109">
    <property type="entry name" value="DTBS"/>
    <property type="match status" value="1"/>
</dbReference>
<comment type="catalytic activity">
    <reaction evidence="2">
        <text>(7R,8S)-7,8-diammoniononanoate + CO2 + ATP = (4R,5S)-dethiobiotin + ADP + phosphate + 3 H(+)</text>
        <dbReference type="Rhea" id="RHEA:15805"/>
        <dbReference type="ChEBI" id="CHEBI:15378"/>
        <dbReference type="ChEBI" id="CHEBI:16526"/>
        <dbReference type="ChEBI" id="CHEBI:30616"/>
        <dbReference type="ChEBI" id="CHEBI:43474"/>
        <dbReference type="ChEBI" id="CHEBI:149469"/>
        <dbReference type="ChEBI" id="CHEBI:149473"/>
        <dbReference type="ChEBI" id="CHEBI:456216"/>
        <dbReference type="EC" id="6.3.3.3"/>
    </reaction>
</comment>
<dbReference type="GO" id="GO:0005829">
    <property type="term" value="C:cytosol"/>
    <property type="evidence" value="ECO:0007669"/>
    <property type="project" value="TreeGrafter"/>
</dbReference>
<evidence type="ECO:0000256" key="2">
    <source>
        <dbReference type="HAMAP-Rule" id="MF_00336"/>
    </source>
</evidence>
<dbReference type="EMBL" id="CP000859">
    <property type="protein sequence ID" value="ABW66491.1"/>
    <property type="molecule type" value="Genomic_DNA"/>
</dbReference>
<dbReference type="UniPathway" id="UPA00078">
    <property type="reaction ID" value="UER00161"/>
</dbReference>
<sequence>MKRGDFPLRLFVTGTDTGVGKTVVCAALMAGLKGVYWKPVQSGAVEGTDTAFVRRVTGLDDSHFRPEACVFDAPVSPHLAAQMEGRKIDVDGIAVPPADPDTPLIMEGAGGVMVPLDDTRLMLDLMVRIGAPVLVVAQSRLGMINHTLLTVDRLKQSGIPVFGVVINGAPNPENRKAVEHYGKVAVIGQIEPMPDITQASLKACFERFSW</sequence>
<comment type="pathway">
    <text evidence="2">Cofactor biosynthesis; biotin biosynthesis; biotin from 7,8-diaminononanoate: step 1/2.</text>
</comment>
<dbReference type="NCBIfam" id="TIGR00347">
    <property type="entry name" value="bioD"/>
    <property type="match status" value="1"/>
</dbReference>
<comment type="function">
    <text evidence="2">Catalyzes a mechanistically unusual reaction, the ATP-dependent insertion of CO2 between the N7 and N8 nitrogen atoms of 7,8-diaminopelargonic acid (DAPA, also called 7,8-diammoniononanoate) to form a ureido ring.</text>
</comment>
<dbReference type="EC" id="6.3.3.3" evidence="2"/>
<comment type="cofactor">
    <cofactor evidence="2">
        <name>Mg(2+)</name>
        <dbReference type="ChEBI" id="CHEBI:18420"/>
    </cofactor>
</comment>
<feature type="binding site" evidence="2">
    <location>
        <begin position="107"/>
        <end position="110"/>
    </location>
    <ligand>
        <name>ATP</name>
        <dbReference type="ChEBI" id="CHEBI:30616"/>
    </ligand>
</feature>
<evidence type="ECO:0000313" key="4">
    <source>
        <dbReference type="Proteomes" id="UP000008561"/>
    </source>
</evidence>
<dbReference type="GO" id="GO:0000287">
    <property type="term" value="F:magnesium ion binding"/>
    <property type="evidence" value="ECO:0007669"/>
    <property type="project" value="UniProtKB-UniRule"/>
</dbReference>
<dbReference type="AlphaFoldDB" id="A8ZUS8"/>
<comment type="caution">
    <text evidence="2">Lacks conserved residue(s) required for the propagation of feature annotation.</text>
</comment>
<dbReference type="Pfam" id="PF13500">
    <property type="entry name" value="AAA_26"/>
    <property type="match status" value="1"/>
</dbReference>
<dbReference type="OrthoDB" id="9802097at2"/>
<keyword evidence="2" id="KW-0067">ATP-binding</keyword>
<dbReference type="SUPFAM" id="SSF52540">
    <property type="entry name" value="P-loop containing nucleoside triphosphate hydrolases"/>
    <property type="match status" value="1"/>
</dbReference>
<dbReference type="GO" id="GO:0005524">
    <property type="term" value="F:ATP binding"/>
    <property type="evidence" value="ECO:0007669"/>
    <property type="project" value="UniProtKB-UniRule"/>
</dbReference>
<comment type="subunit">
    <text evidence="2">Homodimer.</text>
</comment>
<dbReference type="PANTHER" id="PTHR43210:SF5">
    <property type="entry name" value="DETHIOBIOTIN SYNTHETASE"/>
    <property type="match status" value="1"/>
</dbReference>
<dbReference type="eggNOG" id="COG0132">
    <property type="taxonomic scope" value="Bacteria"/>
</dbReference>
<feature type="active site" evidence="2">
    <location>
        <position position="38"/>
    </location>
</feature>
<dbReference type="PANTHER" id="PTHR43210">
    <property type="entry name" value="DETHIOBIOTIN SYNTHETASE"/>
    <property type="match status" value="1"/>
</dbReference>
<keyword evidence="2" id="KW-0479">Metal-binding</keyword>
<comment type="similarity">
    <text evidence="2">Belongs to the dethiobiotin synthetase family.</text>
</comment>
<feature type="binding site" evidence="2">
    <location>
        <position position="107"/>
    </location>
    <ligand>
        <name>Mg(2+)</name>
        <dbReference type="ChEBI" id="CHEBI:18420"/>
    </ligand>
</feature>
<name>A8ZUS8_DESOH</name>
<dbReference type="Gene3D" id="3.40.50.300">
    <property type="entry name" value="P-loop containing nucleotide triphosphate hydrolases"/>
    <property type="match status" value="1"/>
</dbReference>
<keyword evidence="4" id="KW-1185">Reference proteome</keyword>
<dbReference type="HOGENOM" id="CLU_072551_2_0_7"/>
<accession>A8ZUS8</accession>
<dbReference type="KEGG" id="dol:Dole_0681"/>
<feature type="binding site" evidence="2">
    <location>
        <position position="42"/>
    </location>
    <ligand>
        <name>substrate</name>
    </ligand>
</feature>
<comment type="subcellular location">
    <subcellularLocation>
        <location evidence="2">Cytoplasm</location>
    </subcellularLocation>
</comment>
<feature type="binding site" evidence="2">
    <location>
        <position position="49"/>
    </location>
    <ligand>
        <name>Mg(2+)</name>
        <dbReference type="ChEBI" id="CHEBI:18420"/>
    </ligand>
</feature>
<evidence type="ECO:0000256" key="1">
    <source>
        <dbReference type="ARBA" id="ARBA00022756"/>
    </source>
</evidence>
<reference evidence="3 4" key="1">
    <citation type="submission" date="2007-10" db="EMBL/GenBank/DDBJ databases">
        <title>Complete sequence of Desulfococcus oleovorans Hxd3.</title>
        <authorList>
            <consortium name="US DOE Joint Genome Institute"/>
            <person name="Copeland A."/>
            <person name="Lucas S."/>
            <person name="Lapidus A."/>
            <person name="Barry K."/>
            <person name="Glavina del Rio T."/>
            <person name="Dalin E."/>
            <person name="Tice H."/>
            <person name="Pitluck S."/>
            <person name="Kiss H."/>
            <person name="Brettin T."/>
            <person name="Bruce D."/>
            <person name="Detter J.C."/>
            <person name="Han C."/>
            <person name="Schmutz J."/>
            <person name="Larimer F."/>
            <person name="Land M."/>
            <person name="Hauser L."/>
            <person name="Kyrpides N."/>
            <person name="Kim E."/>
            <person name="Wawrik B."/>
            <person name="Richardson P."/>
        </authorList>
    </citation>
    <scope>NUCLEOTIDE SEQUENCE [LARGE SCALE GENOMIC DNA]</scope>
    <source>
        <strain evidence="4">DSM 6200 / JCM 39069 / Hxd3</strain>
    </source>
</reference>
<dbReference type="RefSeq" id="WP_012174110.1">
    <property type="nucleotide sequence ID" value="NC_009943.1"/>
</dbReference>
<keyword evidence="1 2" id="KW-0093">Biotin biosynthesis</keyword>
<feature type="binding site" evidence="2">
    <location>
        <position position="49"/>
    </location>
    <ligand>
        <name>ATP</name>
        <dbReference type="ChEBI" id="CHEBI:30616"/>
    </ligand>
</feature>